<evidence type="ECO:0000313" key="1">
    <source>
        <dbReference type="EMBL" id="RFM31082.1"/>
    </source>
</evidence>
<dbReference type="AlphaFoldDB" id="A0A3E1NT41"/>
<evidence type="ECO:0008006" key="3">
    <source>
        <dbReference type="Google" id="ProtNLM"/>
    </source>
</evidence>
<sequence length="352" mass="39417">MMHSFVQYHLPVAFSFSSGLKILETAIVNDELIVVTFSNSAQIVALNYDLEPVWTKEPEMAFGNYVYPRVTVRQDSSMFCTSDINHVKFYSVDGTLLASFPHEEWYSFLGSGCHFSGDVALFVTPSPGGDKLMLVSTVDFSVIQEYTLDGYQEYAYGFHATSAPDLVFMDLAAGQDDTRLFKIRIQPDGMELSELTACNDEIFGAFAPSGKEFVTAPHYGEGIKVFSFPGGMQLAEIMQKTLFEGRNEYPAANDDSLEYQVIYLNDDVLLTVTRFGRLLLIKRDEMLCFGELLLEGNQLTAYNMKGRAVQEGEEIEDYEGEVGAVKLLGEGRILVGYRDGSLRVYELLNKFL</sequence>
<dbReference type="OrthoDB" id="643390at2"/>
<gene>
    <name evidence="1" type="ORF">DXN04_30025</name>
</gene>
<dbReference type="InterPro" id="IPR011047">
    <property type="entry name" value="Quinoprotein_ADH-like_sf"/>
</dbReference>
<organism evidence="1 2">
    <name type="scientific">Chitinophaga silvisoli</name>
    <dbReference type="NCBI Taxonomy" id="2291814"/>
    <lineage>
        <taxon>Bacteria</taxon>
        <taxon>Pseudomonadati</taxon>
        <taxon>Bacteroidota</taxon>
        <taxon>Chitinophagia</taxon>
        <taxon>Chitinophagales</taxon>
        <taxon>Chitinophagaceae</taxon>
        <taxon>Chitinophaga</taxon>
    </lineage>
</organism>
<dbReference type="SUPFAM" id="SSF50998">
    <property type="entry name" value="Quinoprotein alcohol dehydrogenase-like"/>
    <property type="match status" value="1"/>
</dbReference>
<dbReference type="EMBL" id="QTJV01000016">
    <property type="protein sequence ID" value="RFM31082.1"/>
    <property type="molecule type" value="Genomic_DNA"/>
</dbReference>
<accession>A0A3E1NT41</accession>
<reference evidence="1 2" key="1">
    <citation type="submission" date="2018-08" db="EMBL/GenBank/DDBJ databases">
        <title>Chitinophaga sp. K20C18050901, a novel bacterium isolated from forest soil.</title>
        <authorList>
            <person name="Wang C."/>
        </authorList>
    </citation>
    <scope>NUCLEOTIDE SEQUENCE [LARGE SCALE GENOMIC DNA]</scope>
    <source>
        <strain evidence="1 2">K20C18050901</strain>
    </source>
</reference>
<dbReference type="RefSeq" id="WP_116857117.1">
    <property type="nucleotide sequence ID" value="NZ_QTJV01000016.1"/>
</dbReference>
<keyword evidence="2" id="KW-1185">Reference proteome</keyword>
<evidence type="ECO:0000313" key="2">
    <source>
        <dbReference type="Proteomes" id="UP000261174"/>
    </source>
</evidence>
<protein>
    <recommendedName>
        <fullName evidence="3">WD40 repeat domain-containing protein</fullName>
    </recommendedName>
</protein>
<comment type="caution">
    <text evidence="1">The sequence shown here is derived from an EMBL/GenBank/DDBJ whole genome shotgun (WGS) entry which is preliminary data.</text>
</comment>
<proteinExistence type="predicted"/>
<name>A0A3E1NT41_9BACT</name>
<dbReference type="Proteomes" id="UP000261174">
    <property type="component" value="Unassembled WGS sequence"/>
</dbReference>